<feature type="transmembrane region" description="Helical" evidence="11">
    <location>
        <begin position="88"/>
        <end position="108"/>
    </location>
</feature>
<dbReference type="InterPro" id="IPR004358">
    <property type="entry name" value="Sig_transdc_His_kin-like_C"/>
</dbReference>
<evidence type="ECO:0000256" key="3">
    <source>
        <dbReference type="ARBA" id="ARBA00012438"/>
    </source>
</evidence>
<keyword evidence="10 11" id="KW-0472">Membrane</keyword>
<evidence type="ECO:0000256" key="6">
    <source>
        <dbReference type="ARBA" id="ARBA00022692"/>
    </source>
</evidence>
<dbReference type="CDD" id="cd00082">
    <property type="entry name" value="HisKA"/>
    <property type="match status" value="1"/>
</dbReference>
<evidence type="ECO:0000256" key="8">
    <source>
        <dbReference type="ARBA" id="ARBA00022989"/>
    </source>
</evidence>
<dbReference type="SMART" id="SM00387">
    <property type="entry name" value="HATPase_c"/>
    <property type="match status" value="1"/>
</dbReference>
<dbReference type="EMBL" id="JACHBU010000007">
    <property type="protein sequence ID" value="MBB6510245.1"/>
    <property type="molecule type" value="Genomic_DNA"/>
</dbReference>
<comment type="subcellular location">
    <subcellularLocation>
        <location evidence="2">Membrane</location>
    </subcellularLocation>
</comment>
<dbReference type="InterPro" id="IPR003594">
    <property type="entry name" value="HATPase_dom"/>
</dbReference>
<feature type="domain" description="Histidine kinase" evidence="12">
    <location>
        <begin position="168"/>
        <end position="380"/>
    </location>
</feature>
<dbReference type="GO" id="GO:0005886">
    <property type="term" value="C:plasma membrane"/>
    <property type="evidence" value="ECO:0007669"/>
    <property type="project" value="TreeGrafter"/>
</dbReference>
<dbReference type="PANTHER" id="PTHR45436:SF5">
    <property type="entry name" value="SENSOR HISTIDINE KINASE TRCS"/>
    <property type="match status" value="1"/>
</dbReference>
<dbReference type="AlphaFoldDB" id="A0A7X0MUF6"/>
<evidence type="ECO:0000256" key="2">
    <source>
        <dbReference type="ARBA" id="ARBA00004370"/>
    </source>
</evidence>
<dbReference type="InterPro" id="IPR005467">
    <property type="entry name" value="His_kinase_dom"/>
</dbReference>
<dbReference type="SUPFAM" id="SSF55874">
    <property type="entry name" value="ATPase domain of HSP90 chaperone/DNA topoisomerase II/histidine kinase"/>
    <property type="match status" value="1"/>
</dbReference>
<evidence type="ECO:0000256" key="10">
    <source>
        <dbReference type="ARBA" id="ARBA00023136"/>
    </source>
</evidence>
<keyword evidence="4" id="KW-0597">Phosphoprotein</keyword>
<dbReference type="Proteomes" id="UP000585437">
    <property type="component" value="Unassembled WGS sequence"/>
</dbReference>
<feature type="domain" description="HAMP" evidence="13">
    <location>
        <begin position="108"/>
        <end position="160"/>
    </location>
</feature>
<evidence type="ECO:0000256" key="4">
    <source>
        <dbReference type="ARBA" id="ARBA00022553"/>
    </source>
</evidence>
<dbReference type="EC" id="2.7.13.3" evidence="3"/>
<dbReference type="PRINTS" id="PR00344">
    <property type="entry name" value="BCTRLSENSOR"/>
</dbReference>
<dbReference type="PANTHER" id="PTHR45436">
    <property type="entry name" value="SENSOR HISTIDINE KINASE YKOH"/>
    <property type="match status" value="1"/>
</dbReference>
<dbReference type="SMART" id="SM00304">
    <property type="entry name" value="HAMP"/>
    <property type="match status" value="1"/>
</dbReference>
<keyword evidence="8 11" id="KW-1133">Transmembrane helix</keyword>
<dbReference type="InterPro" id="IPR003661">
    <property type="entry name" value="HisK_dim/P_dom"/>
</dbReference>
<dbReference type="Gene3D" id="1.10.287.130">
    <property type="match status" value="1"/>
</dbReference>
<keyword evidence="7 14" id="KW-0418">Kinase</keyword>
<protein>
    <recommendedName>
        <fullName evidence="3">histidine kinase</fullName>
        <ecNumber evidence="3">2.7.13.3</ecNumber>
    </recommendedName>
</protein>
<reference evidence="14 15" key="1">
    <citation type="submission" date="2020-08" db="EMBL/GenBank/DDBJ databases">
        <title>The Agave Microbiome: Exploring the role of microbial communities in plant adaptations to desert environments.</title>
        <authorList>
            <person name="Partida-Martinez L.P."/>
        </authorList>
    </citation>
    <scope>NUCLEOTIDE SEQUENCE [LARGE SCALE GENOMIC DNA]</scope>
    <source>
        <strain evidence="14 15">AS3.12</strain>
    </source>
</reference>
<dbReference type="PROSITE" id="PS50109">
    <property type="entry name" value="HIS_KIN"/>
    <property type="match status" value="1"/>
</dbReference>
<organism evidence="14 15">
    <name type="scientific">Rhizobium soli</name>
    <dbReference type="NCBI Taxonomy" id="424798"/>
    <lineage>
        <taxon>Bacteria</taxon>
        <taxon>Pseudomonadati</taxon>
        <taxon>Pseudomonadota</taxon>
        <taxon>Alphaproteobacteria</taxon>
        <taxon>Hyphomicrobiales</taxon>
        <taxon>Rhizobiaceae</taxon>
        <taxon>Rhizobium/Agrobacterium group</taxon>
        <taxon>Rhizobium</taxon>
    </lineage>
</organism>
<keyword evidence="5 14" id="KW-0808">Transferase</keyword>
<keyword evidence="6 11" id="KW-0812">Transmembrane</keyword>
<evidence type="ECO:0000256" key="1">
    <source>
        <dbReference type="ARBA" id="ARBA00000085"/>
    </source>
</evidence>
<name>A0A7X0MUF6_9HYPH</name>
<evidence type="ECO:0000259" key="13">
    <source>
        <dbReference type="PROSITE" id="PS50885"/>
    </source>
</evidence>
<dbReference type="SUPFAM" id="SSF47384">
    <property type="entry name" value="Homodimeric domain of signal transducing histidine kinase"/>
    <property type="match status" value="1"/>
</dbReference>
<evidence type="ECO:0000259" key="12">
    <source>
        <dbReference type="PROSITE" id="PS50109"/>
    </source>
</evidence>
<proteinExistence type="predicted"/>
<dbReference type="SUPFAM" id="SSF158472">
    <property type="entry name" value="HAMP domain-like"/>
    <property type="match status" value="1"/>
</dbReference>
<dbReference type="SMART" id="SM00388">
    <property type="entry name" value="HisKA"/>
    <property type="match status" value="1"/>
</dbReference>
<dbReference type="InterPro" id="IPR036097">
    <property type="entry name" value="HisK_dim/P_sf"/>
</dbReference>
<dbReference type="CDD" id="cd06225">
    <property type="entry name" value="HAMP"/>
    <property type="match status" value="1"/>
</dbReference>
<comment type="caution">
    <text evidence="14">The sequence shown here is derived from an EMBL/GenBank/DDBJ whole genome shotgun (WGS) entry which is preliminary data.</text>
</comment>
<dbReference type="InterPro" id="IPR003660">
    <property type="entry name" value="HAMP_dom"/>
</dbReference>
<comment type="catalytic activity">
    <reaction evidence="1">
        <text>ATP + protein L-histidine = ADP + protein N-phospho-L-histidine.</text>
        <dbReference type="EC" id="2.7.13.3"/>
    </reaction>
</comment>
<feature type="transmembrane region" description="Helical" evidence="11">
    <location>
        <begin position="7"/>
        <end position="28"/>
    </location>
</feature>
<sequence>MSRPALSTLTAALVSVIQLMTIALLYILTDWYIDHAELSALDALPPDAKRAWVSINNGEIPAPSDLAALAPLYPTLEEATEASPVEGVLGFGFLLIVFTSGIGVVLAYRLVAPLTRLTAAAEKIRQGDFQVTVEPGATKEVETLAITINRMASELLALETRLKFNTRAVAHELRTPLTVLQGNLQGMTDGVIPVSEAQLRALLAQTRGMSRLVDQLNTLSLAGTIDFVTATTATDLALHASETVTLFQISAGGDVNFRTYLAPAPAMIDPDRFRQAILALLENARRYAGDFGPIDVHTGVDDTGRSFISVQDKGPGLPDYAQHSSFDMFWRSERLSGRGTSGSGLGLTIVKAIAEGHNARLEVGNNPDGGAYAKVTFEVA</sequence>
<dbReference type="PROSITE" id="PS50885">
    <property type="entry name" value="HAMP"/>
    <property type="match status" value="1"/>
</dbReference>
<evidence type="ECO:0000256" key="5">
    <source>
        <dbReference type="ARBA" id="ARBA00022679"/>
    </source>
</evidence>
<dbReference type="InterPro" id="IPR036890">
    <property type="entry name" value="HATPase_C_sf"/>
</dbReference>
<dbReference type="Pfam" id="PF02518">
    <property type="entry name" value="HATPase_c"/>
    <property type="match status" value="1"/>
</dbReference>
<dbReference type="Gene3D" id="3.30.565.10">
    <property type="entry name" value="Histidine kinase-like ATPase, C-terminal domain"/>
    <property type="match status" value="1"/>
</dbReference>
<dbReference type="Gene3D" id="6.10.340.10">
    <property type="match status" value="1"/>
</dbReference>
<dbReference type="Pfam" id="PF00512">
    <property type="entry name" value="HisKA"/>
    <property type="match status" value="1"/>
</dbReference>
<keyword evidence="9" id="KW-0902">Two-component regulatory system</keyword>
<gene>
    <name evidence="14" type="ORF">F4695_003631</name>
</gene>
<evidence type="ECO:0000313" key="14">
    <source>
        <dbReference type="EMBL" id="MBB6510245.1"/>
    </source>
</evidence>
<dbReference type="Pfam" id="PF00672">
    <property type="entry name" value="HAMP"/>
    <property type="match status" value="1"/>
</dbReference>
<evidence type="ECO:0000256" key="11">
    <source>
        <dbReference type="SAM" id="Phobius"/>
    </source>
</evidence>
<dbReference type="InterPro" id="IPR050428">
    <property type="entry name" value="TCS_sensor_his_kinase"/>
</dbReference>
<dbReference type="RefSeq" id="WP_184655492.1">
    <property type="nucleotide sequence ID" value="NZ_JACHBU010000007.1"/>
</dbReference>
<evidence type="ECO:0000256" key="7">
    <source>
        <dbReference type="ARBA" id="ARBA00022777"/>
    </source>
</evidence>
<dbReference type="GO" id="GO:0000155">
    <property type="term" value="F:phosphorelay sensor kinase activity"/>
    <property type="evidence" value="ECO:0007669"/>
    <property type="project" value="InterPro"/>
</dbReference>
<keyword evidence="15" id="KW-1185">Reference proteome</keyword>
<accession>A0A7X0MUF6</accession>
<evidence type="ECO:0000313" key="15">
    <source>
        <dbReference type="Proteomes" id="UP000585437"/>
    </source>
</evidence>
<evidence type="ECO:0000256" key="9">
    <source>
        <dbReference type="ARBA" id="ARBA00023012"/>
    </source>
</evidence>